<feature type="compositionally biased region" description="Basic and acidic residues" evidence="2">
    <location>
        <begin position="245"/>
        <end position="272"/>
    </location>
</feature>
<dbReference type="PROSITE" id="PS50020">
    <property type="entry name" value="WW_DOMAIN_2"/>
    <property type="match status" value="2"/>
</dbReference>
<gene>
    <name evidence="4" type="ORF">ILEXP_LOCUS32540</name>
</gene>
<dbReference type="Pfam" id="PF00397">
    <property type="entry name" value="WW"/>
    <property type="match status" value="2"/>
</dbReference>
<dbReference type="Gene3D" id="2.20.70.10">
    <property type="match status" value="2"/>
</dbReference>
<comment type="caution">
    <text evidence="4">The sequence shown here is derived from an EMBL/GenBank/DDBJ whole genome shotgun (WGS) entry which is preliminary data.</text>
</comment>
<feature type="region of interest" description="Disordered" evidence="2">
    <location>
        <begin position="558"/>
        <end position="603"/>
    </location>
</feature>
<feature type="compositionally biased region" description="Polar residues" evidence="2">
    <location>
        <begin position="20"/>
        <end position="35"/>
    </location>
</feature>
<feature type="region of interest" description="Disordered" evidence="2">
    <location>
        <begin position="230"/>
        <end position="272"/>
    </location>
</feature>
<feature type="region of interest" description="Disordered" evidence="2">
    <location>
        <begin position="117"/>
        <end position="136"/>
    </location>
</feature>
<dbReference type="Proteomes" id="UP001642360">
    <property type="component" value="Unassembled WGS sequence"/>
</dbReference>
<organism evidence="4 5">
    <name type="scientific">Ilex paraguariensis</name>
    <name type="common">yerba mate</name>
    <dbReference type="NCBI Taxonomy" id="185542"/>
    <lineage>
        <taxon>Eukaryota</taxon>
        <taxon>Viridiplantae</taxon>
        <taxon>Streptophyta</taxon>
        <taxon>Embryophyta</taxon>
        <taxon>Tracheophyta</taxon>
        <taxon>Spermatophyta</taxon>
        <taxon>Magnoliopsida</taxon>
        <taxon>eudicotyledons</taxon>
        <taxon>Gunneridae</taxon>
        <taxon>Pentapetalae</taxon>
        <taxon>asterids</taxon>
        <taxon>campanulids</taxon>
        <taxon>Aquifoliales</taxon>
        <taxon>Aquifoliaceae</taxon>
        <taxon>Ilex</taxon>
    </lineage>
</organism>
<sequence>DLGGSPVQVEFGGNDDSKNSAELPNSPSSSGQQPENPLLLLGQYSDDELDEESTKGLDHAIVENSSADLDDQAKVAVGKECDTIEVNGGKEHISQKAEQLYIDNGSASGNVLQKLDENGTGENEATESADLHRETDSKEQISISATCDIQVGGDVSSGWKVVLHEESNQYYYWNTETGETSWEVPDVLAKGTGLTCEQKTAADIEGSEIAVAVAKKLSSTLDIELDETIARQPSDGYKDANPNGESEHVYEPRPEMEVSNEEQKGDILDDKRGYHDVNENDVKYSGAMYHETSSPGNYVSSGQSGDALLGVEQERGTDVPFRLVKHSECLLETLRSLKRSKCHLQVHDLVAKYILEVEIRLSDIKSLLSYGSSLLPFWVHSERQLKQLEASMNEEVIQFPKSVQMSEVQASHYLHGSTGDGIQSDLSEKKIVICTSEGSHASEYASTIPEVQKDACTEAYIDAAVNAEQDASTGYITIHSASDAGGKEELDGVAIHAETLNAVLHSGEDVDMDVDMEVEDEIPASNTNIPDASVPQYLASPEQPGLANLSSQLESFTPEEAFGVPPPPDEDWIPPPPPDGEPFPPPPPDEPPENSYPPLPSDLETVQPFAYTGHYNLSYPDSNYEYYVPTNGEALGSNFYAHANGSQIAVSHPLPYYEAVAPMYPGAAPVVVNPVEPFAYYGLQDGTVPPVPVVSSAESSGFHCMSGHESLGPDQIVSLEAHAVPCCTSLSNTKTDVSAAVGETEKEAVKVPSAPASVQASATISAMECVSMSSIPAVPTVSAATATVPKVQSKVPRKKQRTVGVVSTLRSNKKVSSLVDKWKAAKEELHEEEEEEDEPENAYEMLEKKRQREIEKWRAKQVASGEAKDNANFQPLGGDWRERVKRKRAQSSNEAVETPAEGVITDEKQQSDLSELSRDLPSGWQAFWDETSKQVYYGNAATSETTWIRPVT</sequence>
<evidence type="ECO:0000259" key="3">
    <source>
        <dbReference type="PROSITE" id="PS50020"/>
    </source>
</evidence>
<accession>A0ABC8T2M5</accession>
<evidence type="ECO:0000313" key="5">
    <source>
        <dbReference type="Proteomes" id="UP001642360"/>
    </source>
</evidence>
<reference evidence="4 5" key="1">
    <citation type="submission" date="2024-02" db="EMBL/GenBank/DDBJ databases">
        <authorList>
            <person name="Vignale AGUSTIN F."/>
            <person name="Sosa J E."/>
            <person name="Modenutti C."/>
        </authorList>
    </citation>
    <scope>NUCLEOTIDE SEQUENCE [LARGE SCALE GENOMIC DNA]</scope>
</reference>
<dbReference type="PANTHER" id="PTHR47852:SF2">
    <property type="entry name" value="WW DOMAIN-CONTAINING PROTEIN"/>
    <property type="match status" value="1"/>
</dbReference>
<feature type="compositionally biased region" description="Basic and acidic residues" evidence="2">
    <location>
        <begin position="905"/>
        <end position="916"/>
    </location>
</feature>
<dbReference type="InterPro" id="IPR036020">
    <property type="entry name" value="WW_dom_sf"/>
</dbReference>
<proteinExistence type="predicted"/>
<evidence type="ECO:0000256" key="1">
    <source>
        <dbReference type="SAM" id="Coils"/>
    </source>
</evidence>
<dbReference type="InterPro" id="IPR001202">
    <property type="entry name" value="WW_dom"/>
</dbReference>
<feature type="domain" description="WW" evidence="3">
    <location>
        <begin position="153"/>
        <end position="187"/>
    </location>
</feature>
<dbReference type="SUPFAM" id="SSF51045">
    <property type="entry name" value="WW domain"/>
    <property type="match status" value="2"/>
</dbReference>
<feature type="compositionally biased region" description="Basic and acidic residues" evidence="2">
    <location>
        <begin position="52"/>
        <end position="61"/>
    </location>
</feature>
<feature type="region of interest" description="Disordered" evidence="2">
    <location>
        <begin position="1"/>
        <end position="69"/>
    </location>
</feature>
<dbReference type="CDD" id="cd00201">
    <property type="entry name" value="WW"/>
    <property type="match status" value="2"/>
</dbReference>
<dbReference type="PANTHER" id="PTHR47852">
    <property type="entry name" value="OS06G0298400 PROTEIN"/>
    <property type="match status" value="1"/>
</dbReference>
<feature type="compositionally biased region" description="Pro residues" evidence="2">
    <location>
        <begin position="573"/>
        <end position="600"/>
    </location>
</feature>
<dbReference type="AlphaFoldDB" id="A0ABC8T2M5"/>
<dbReference type="PROSITE" id="PS01159">
    <property type="entry name" value="WW_DOMAIN_1"/>
    <property type="match status" value="2"/>
</dbReference>
<keyword evidence="1" id="KW-0175">Coiled coil</keyword>
<dbReference type="SMART" id="SM00456">
    <property type="entry name" value="WW"/>
    <property type="match status" value="2"/>
</dbReference>
<feature type="region of interest" description="Disordered" evidence="2">
    <location>
        <begin position="525"/>
        <end position="544"/>
    </location>
</feature>
<feature type="non-terminal residue" evidence="4">
    <location>
        <position position="1"/>
    </location>
</feature>
<protein>
    <recommendedName>
        <fullName evidence="3">WW domain-containing protein</fullName>
    </recommendedName>
</protein>
<feature type="coiled-coil region" evidence="1">
    <location>
        <begin position="815"/>
        <end position="849"/>
    </location>
</feature>
<feature type="domain" description="WW" evidence="3">
    <location>
        <begin position="918"/>
        <end position="952"/>
    </location>
</feature>
<feature type="region of interest" description="Disordered" evidence="2">
    <location>
        <begin position="887"/>
        <end position="916"/>
    </location>
</feature>
<keyword evidence="5" id="KW-1185">Reference proteome</keyword>
<evidence type="ECO:0000256" key="2">
    <source>
        <dbReference type="SAM" id="MobiDB-lite"/>
    </source>
</evidence>
<dbReference type="EMBL" id="CAUOFW020004040">
    <property type="protein sequence ID" value="CAK9163493.1"/>
    <property type="molecule type" value="Genomic_DNA"/>
</dbReference>
<name>A0ABC8T2M5_9AQUA</name>
<evidence type="ECO:0000313" key="4">
    <source>
        <dbReference type="EMBL" id="CAK9163493.1"/>
    </source>
</evidence>